<dbReference type="OrthoDB" id="10620470at2759"/>
<sequence length="297" mass="34215">MGTNNSKHIHMQETHAEDKERIQELENEITRLQSSHDVLSRKYSNKCIENGNLLGDMKKLEEISDEQTQTIKKLQNEKKALCKKIKELKEKLDAAHDELNYQLQKLRQKGKNCDRNCVLGIVHWICEEKLPSVKVTGCERQLDKILTHFADNKGIKVEKEDLKCEKFMEILIKCEIVHVVFEDDKSDKLKIIDEVWKKLMSMNEGLCLLGIKSPKATGGGHCIICDLDAKITDGRMFHDPQGDENAQMNKKEFTDYLNDPNVVGLNLHIVNLQKLEEIIKEHHEVLHLPSTTKQMAL</sequence>
<dbReference type="Proteomes" id="UP001152795">
    <property type="component" value="Unassembled WGS sequence"/>
</dbReference>
<gene>
    <name evidence="1" type="ORF">PACLA_8A086415</name>
</gene>
<dbReference type="EMBL" id="CACRXK020000712">
    <property type="protein sequence ID" value="CAB3984256.1"/>
    <property type="molecule type" value="Genomic_DNA"/>
</dbReference>
<proteinExistence type="predicted"/>
<evidence type="ECO:0000313" key="1">
    <source>
        <dbReference type="EMBL" id="CAB3984256.1"/>
    </source>
</evidence>
<comment type="caution">
    <text evidence="1">The sequence shown here is derived from an EMBL/GenBank/DDBJ whole genome shotgun (WGS) entry which is preliminary data.</text>
</comment>
<name>A0A6S7G765_PARCT</name>
<keyword evidence="2" id="KW-1185">Reference proteome</keyword>
<reference evidence="1" key="1">
    <citation type="submission" date="2020-04" db="EMBL/GenBank/DDBJ databases">
        <authorList>
            <person name="Alioto T."/>
            <person name="Alioto T."/>
            <person name="Gomez Garrido J."/>
        </authorList>
    </citation>
    <scope>NUCLEOTIDE SEQUENCE</scope>
    <source>
        <strain evidence="1">A484AB</strain>
    </source>
</reference>
<evidence type="ECO:0000313" key="2">
    <source>
        <dbReference type="Proteomes" id="UP001152795"/>
    </source>
</evidence>
<organism evidence="1 2">
    <name type="scientific">Paramuricea clavata</name>
    <name type="common">Red gorgonian</name>
    <name type="synonym">Violescent sea-whip</name>
    <dbReference type="NCBI Taxonomy" id="317549"/>
    <lineage>
        <taxon>Eukaryota</taxon>
        <taxon>Metazoa</taxon>
        <taxon>Cnidaria</taxon>
        <taxon>Anthozoa</taxon>
        <taxon>Octocorallia</taxon>
        <taxon>Malacalcyonacea</taxon>
        <taxon>Plexauridae</taxon>
        <taxon>Paramuricea</taxon>
    </lineage>
</organism>
<accession>A0A6S7G765</accession>
<protein>
    <submittedName>
        <fullName evidence="1">Uncharacterized protein</fullName>
    </submittedName>
</protein>
<dbReference type="AlphaFoldDB" id="A0A6S7G765"/>